<evidence type="ECO:0000256" key="1">
    <source>
        <dbReference type="ARBA" id="ARBA00004323"/>
    </source>
</evidence>
<dbReference type="OrthoDB" id="7943907at2"/>
<dbReference type="STRING" id="641238.SAMN04490244_10269"/>
<evidence type="ECO:0000256" key="4">
    <source>
        <dbReference type="ARBA" id="ARBA00022679"/>
    </source>
</evidence>
<evidence type="ECO:0000256" key="10">
    <source>
        <dbReference type="ARBA" id="ARBA00023034"/>
    </source>
</evidence>
<keyword evidence="6" id="KW-0479">Metal-binding</keyword>
<dbReference type="GO" id="GO:0015012">
    <property type="term" value="P:heparan sulfate proteoglycan biosynthetic process"/>
    <property type="evidence" value="ECO:0007669"/>
    <property type="project" value="TreeGrafter"/>
</dbReference>
<dbReference type="Pfam" id="PF02485">
    <property type="entry name" value="Branch"/>
    <property type="match status" value="1"/>
</dbReference>
<keyword evidence="9" id="KW-1133">Transmembrane helix</keyword>
<dbReference type="GO" id="GO:0030158">
    <property type="term" value="F:protein xylosyltransferase activity"/>
    <property type="evidence" value="ECO:0007669"/>
    <property type="project" value="InterPro"/>
</dbReference>
<evidence type="ECO:0000256" key="13">
    <source>
        <dbReference type="ARBA" id="ARBA00023180"/>
    </source>
</evidence>
<protein>
    <recommendedName>
        <fullName evidence="14">Peptide O-xylosyltransferase</fullName>
    </recommendedName>
</protein>
<name>A0A1H9R057_9RHOB</name>
<keyword evidence="10" id="KW-0333">Golgi apparatus</keyword>
<dbReference type="InterPro" id="IPR045972">
    <property type="entry name" value="DUF5928"/>
</dbReference>
<evidence type="ECO:0000256" key="7">
    <source>
        <dbReference type="ARBA" id="ARBA00022824"/>
    </source>
</evidence>
<evidence type="ECO:0000256" key="12">
    <source>
        <dbReference type="ARBA" id="ARBA00023157"/>
    </source>
</evidence>
<keyword evidence="11" id="KW-0472">Membrane</keyword>
<dbReference type="PANTHER" id="PTHR46025:SF3">
    <property type="entry name" value="XYLOSYLTRANSFERASE OXT"/>
    <property type="match status" value="1"/>
</dbReference>
<keyword evidence="17" id="KW-1185">Reference proteome</keyword>
<dbReference type="Proteomes" id="UP000198885">
    <property type="component" value="Unassembled WGS sequence"/>
</dbReference>
<reference evidence="16 17" key="1">
    <citation type="submission" date="2016-10" db="EMBL/GenBank/DDBJ databases">
        <authorList>
            <person name="de Groot N.N."/>
        </authorList>
    </citation>
    <scope>NUCLEOTIDE SEQUENCE [LARGE SCALE GENOMIC DNA]</scope>
    <source>
        <strain evidence="16 17">DSM 23042</strain>
    </source>
</reference>
<evidence type="ECO:0000259" key="15">
    <source>
        <dbReference type="Pfam" id="PF19350"/>
    </source>
</evidence>
<keyword evidence="4" id="KW-0808">Transferase</keyword>
<comment type="subcellular location">
    <subcellularLocation>
        <location evidence="2">Endoplasmic reticulum membrane</location>
        <topology evidence="2">Single-pass type II membrane protein</topology>
    </subcellularLocation>
    <subcellularLocation>
        <location evidence="1">Golgi apparatus membrane</location>
        <topology evidence="1">Single-pass type II membrane protein</topology>
    </subcellularLocation>
</comment>
<keyword evidence="3" id="KW-0328">Glycosyltransferase</keyword>
<accession>A0A1H9R057</accession>
<keyword evidence="8" id="KW-0735">Signal-anchor</keyword>
<sequence>MAKIAFILLCHKDPEAIIAQARRLTAVGDCMAIHFDARAPKADFARIRAALADNPNVTFARRRLRCGWGEWSLVAATLQAVEAALDAFPRATHFYMLSGDCMAIKSAEYAHACLDADDADHIESFDYFESDWIKTGFKEERLIYRHLFNERTQKGLFYASFEMQRRLGLTRAVPADLRVMVGSQWWCLRRRTLEAVLAFCRARPDVLRFFRTTWIPDETFFQTLVRHLVPGTEIRSRTLTFLIFSDYGMPVSFYDDHYDLLLSQDYLFARKISPEATNLKRRLGDLYASRGAEFRISNEGRRLYDFITGRGRVGRRFAPRFWETESTLGRDRELMIVVCKKWHVAKRLVARIRDETGLLAMEYLFDEDSAELPDLGGIQTSMEKRSRHRRALMRMLFEYHGTDRMVICLDTGNVDLLRDFHTDRSVTRILQVECAFSDAYLLGHARRVGLAGAQTPQETVDTLLPTIRADVHHEADTIRDAGFEHVHVMREGADPARNAAALSGFLSVPHETGREIAATENLFVD</sequence>
<dbReference type="AlphaFoldDB" id="A0A1H9R057"/>
<dbReference type="Pfam" id="PF19350">
    <property type="entry name" value="DUF5928"/>
    <property type="match status" value="1"/>
</dbReference>
<dbReference type="EMBL" id="FOGU01000002">
    <property type="protein sequence ID" value="SER66100.1"/>
    <property type="molecule type" value="Genomic_DNA"/>
</dbReference>
<keyword evidence="13" id="KW-0325">Glycoprotein</keyword>
<evidence type="ECO:0000256" key="2">
    <source>
        <dbReference type="ARBA" id="ARBA00004648"/>
    </source>
</evidence>
<dbReference type="GO" id="GO:0050650">
    <property type="term" value="P:chondroitin sulfate proteoglycan biosynthetic process"/>
    <property type="evidence" value="ECO:0007669"/>
    <property type="project" value="TreeGrafter"/>
</dbReference>
<evidence type="ECO:0000313" key="16">
    <source>
        <dbReference type="EMBL" id="SER66100.1"/>
    </source>
</evidence>
<evidence type="ECO:0000256" key="9">
    <source>
        <dbReference type="ARBA" id="ARBA00022989"/>
    </source>
</evidence>
<organism evidence="16 17">
    <name type="scientific">Tranquillimonas rosea</name>
    <dbReference type="NCBI Taxonomy" id="641238"/>
    <lineage>
        <taxon>Bacteria</taxon>
        <taxon>Pseudomonadati</taxon>
        <taxon>Pseudomonadota</taxon>
        <taxon>Alphaproteobacteria</taxon>
        <taxon>Rhodobacterales</taxon>
        <taxon>Roseobacteraceae</taxon>
        <taxon>Tranquillimonas</taxon>
    </lineage>
</organism>
<evidence type="ECO:0000256" key="11">
    <source>
        <dbReference type="ARBA" id="ARBA00023136"/>
    </source>
</evidence>
<keyword evidence="7" id="KW-0256">Endoplasmic reticulum</keyword>
<proteinExistence type="predicted"/>
<evidence type="ECO:0000313" key="17">
    <source>
        <dbReference type="Proteomes" id="UP000198885"/>
    </source>
</evidence>
<dbReference type="InterPro" id="IPR003406">
    <property type="entry name" value="Glyco_trans_14"/>
</dbReference>
<dbReference type="GO" id="GO:0016020">
    <property type="term" value="C:membrane"/>
    <property type="evidence" value="ECO:0007669"/>
    <property type="project" value="InterPro"/>
</dbReference>
<evidence type="ECO:0000256" key="6">
    <source>
        <dbReference type="ARBA" id="ARBA00022723"/>
    </source>
</evidence>
<evidence type="ECO:0000256" key="8">
    <source>
        <dbReference type="ARBA" id="ARBA00022968"/>
    </source>
</evidence>
<dbReference type="RefSeq" id="WP_092688445.1">
    <property type="nucleotide sequence ID" value="NZ_FOGU01000002.1"/>
</dbReference>
<dbReference type="InterPro" id="IPR043538">
    <property type="entry name" value="XYLT"/>
</dbReference>
<feature type="domain" description="DUF5928" evidence="15">
    <location>
        <begin position="270"/>
        <end position="525"/>
    </location>
</feature>
<keyword evidence="5" id="KW-0812">Transmembrane</keyword>
<keyword evidence="12" id="KW-1015">Disulfide bond</keyword>
<dbReference type="GO" id="GO:0046872">
    <property type="term" value="F:metal ion binding"/>
    <property type="evidence" value="ECO:0007669"/>
    <property type="project" value="UniProtKB-KW"/>
</dbReference>
<gene>
    <name evidence="16" type="ORF">SAMN04490244_10269</name>
</gene>
<evidence type="ECO:0000256" key="3">
    <source>
        <dbReference type="ARBA" id="ARBA00022676"/>
    </source>
</evidence>
<evidence type="ECO:0000256" key="14">
    <source>
        <dbReference type="ARBA" id="ARBA00042865"/>
    </source>
</evidence>
<dbReference type="PANTHER" id="PTHR46025">
    <property type="entry name" value="XYLOSYLTRANSFERASE OXT"/>
    <property type="match status" value="1"/>
</dbReference>
<evidence type="ECO:0000256" key="5">
    <source>
        <dbReference type="ARBA" id="ARBA00022692"/>
    </source>
</evidence>